<evidence type="ECO:0000256" key="1">
    <source>
        <dbReference type="SAM" id="MobiDB-lite"/>
    </source>
</evidence>
<feature type="compositionally biased region" description="Low complexity" evidence="1">
    <location>
        <begin position="1"/>
        <end position="19"/>
    </location>
</feature>
<dbReference type="Proteomes" id="UP000230233">
    <property type="component" value="Chromosome X"/>
</dbReference>
<dbReference type="OrthoDB" id="5904162at2759"/>
<name>A0A2G5SLM9_9PELO</name>
<dbReference type="EMBL" id="PDUG01000006">
    <property type="protein sequence ID" value="PIC15937.1"/>
    <property type="molecule type" value="Genomic_DNA"/>
</dbReference>
<protein>
    <recommendedName>
        <fullName evidence="2">Chromo domain-containing protein</fullName>
    </recommendedName>
</protein>
<comment type="caution">
    <text evidence="3">The sequence shown here is derived from an EMBL/GenBank/DDBJ whole genome shotgun (WGS) entry which is preliminary data.</text>
</comment>
<feature type="domain" description="Chromo" evidence="2">
    <location>
        <begin position="96"/>
        <end position="128"/>
    </location>
</feature>
<proteinExistence type="predicted"/>
<evidence type="ECO:0000313" key="4">
    <source>
        <dbReference type="Proteomes" id="UP000230233"/>
    </source>
</evidence>
<feature type="region of interest" description="Disordered" evidence="1">
    <location>
        <begin position="142"/>
        <end position="161"/>
    </location>
</feature>
<dbReference type="InterPro" id="IPR016197">
    <property type="entry name" value="Chromo-like_dom_sf"/>
</dbReference>
<feature type="region of interest" description="Disordered" evidence="1">
    <location>
        <begin position="1"/>
        <end position="34"/>
    </location>
</feature>
<dbReference type="STRING" id="1611254.A0A2G5SLM9"/>
<sequence>MSSSSVPTSSSSSSSSGVRRSTRESKTTNRLTGYGSGSTALVESHVITDGFPEFTIKTADGRELVGNDAELWDYRDLINEYRLKKNPSTKWVSGYYKIERTLEERVFKSRWFQLIKWQGFEDPLWNTWIRGHEMKDARDVLKKRKSVSNRRSENPIHRASPPRARYTIQMTSLDKSGPMAIEYL</sequence>
<accession>A0A2G5SLM9</accession>
<evidence type="ECO:0000313" key="3">
    <source>
        <dbReference type="EMBL" id="PIC15937.1"/>
    </source>
</evidence>
<dbReference type="AlphaFoldDB" id="A0A2G5SLM9"/>
<dbReference type="InterPro" id="IPR000953">
    <property type="entry name" value="Chromo/chromo_shadow_dom"/>
</dbReference>
<gene>
    <name evidence="3" type="primary">Cnig_chr_X.g22723</name>
    <name evidence="3" type="ORF">B9Z55_022723</name>
</gene>
<reference evidence="4" key="1">
    <citation type="submission" date="2017-10" db="EMBL/GenBank/DDBJ databases">
        <title>Rapid genome shrinkage in a self-fertile nematode reveals novel sperm competition proteins.</title>
        <authorList>
            <person name="Yin D."/>
            <person name="Schwarz E.M."/>
            <person name="Thomas C.G."/>
            <person name="Felde R.L."/>
            <person name="Korf I.F."/>
            <person name="Cutter A.D."/>
            <person name="Schartner C.M."/>
            <person name="Ralston E.J."/>
            <person name="Meyer B.J."/>
            <person name="Haag E.S."/>
        </authorList>
    </citation>
    <scope>NUCLEOTIDE SEQUENCE [LARGE SCALE GENOMIC DNA]</scope>
    <source>
        <strain evidence="4">JU1422</strain>
    </source>
</reference>
<dbReference type="PROSITE" id="PS50013">
    <property type="entry name" value="CHROMO_2"/>
    <property type="match status" value="1"/>
</dbReference>
<keyword evidence="4" id="KW-1185">Reference proteome</keyword>
<organism evidence="3 4">
    <name type="scientific">Caenorhabditis nigoni</name>
    <dbReference type="NCBI Taxonomy" id="1611254"/>
    <lineage>
        <taxon>Eukaryota</taxon>
        <taxon>Metazoa</taxon>
        <taxon>Ecdysozoa</taxon>
        <taxon>Nematoda</taxon>
        <taxon>Chromadorea</taxon>
        <taxon>Rhabditida</taxon>
        <taxon>Rhabditina</taxon>
        <taxon>Rhabditomorpha</taxon>
        <taxon>Rhabditoidea</taxon>
        <taxon>Rhabditidae</taxon>
        <taxon>Peloderinae</taxon>
        <taxon>Caenorhabditis</taxon>
    </lineage>
</organism>
<dbReference type="Gene3D" id="2.40.50.40">
    <property type="match status" value="1"/>
</dbReference>
<dbReference type="SUPFAM" id="SSF54160">
    <property type="entry name" value="Chromo domain-like"/>
    <property type="match status" value="1"/>
</dbReference>
<evidence type="ECO:0000259" key="2">
    <source>
        <dbReference type="PROSITE" id="PS50013"/>
    </source>
</evidence>